<keyword evidence="2" id="KW-1185">Reference proteome</keyword>
<organism evidence="1 2">
    <name type="scientific">Ceratodon purpureus</name>
    <name type="common">Fire moss</name>
    <name type="synonym">Dicranum purpureum</name>
    <dbReference type="NCBI Taxonomy" id="3225"/>
    <lineage>
        <taxon>Eukaryota</taxon>
        <taxon>Viridiplantae</taxon>
        <taxon>Streptophyta</taxon>
        <taxon>Embryophyta</taxon>
        <taxon>Bryophyta</taxon>
        <taxon>Bryophytina</taxon>
        <taxon>Bryopsida</taxon>
        <taxon>Dicranidae</taxon>
        <taxon>Pseudoditrichales</taxon>
        <taxon>Ditrichaceae</taxon>
        <taxon>Ceratodon</taxon>
    </lineage>
</organism>
<gene>
    <name evidence="1" type="ORF">KC19_2G008400</name>
</gene>
<dbReference type="AlphaFoldDB" id="A0A8T0IRW4"/>
<accession>A0A8T0IRW4</accession>
<dbReference type="Proteomes" id="UP000822688">
    <property type="component" value="Chromosome 2"/>
</dbReference>
<evidence type="ECO:0000313" key="2">
    <source>
        <dbReference type="Proteomes" id="UP000822688"/>
    </source>
</evidence>
<evidence type="ECO:0000313" key="1">
    <source>
        <dbReference type="EMBL" id="KAG0585398.1"/>
    </source>
</evidence>
<proteinExistence type="predicted"/>
<dbReference type="EMBL" id="CM026422">
    <property type="protein sequence ID" value="KAG0585398.1"/>
    <property type="molecule type" value="Genomic_DNA"/>
</dbReference>
<reference evidence="1" key="1">
    <citation type="submission" date="2020-06" db="EMBL/GenBank/DDBJ databases">
        <title>WGS assembly of Ceratodon purpureus strain R40.</title>
        <authorList>
            <person name="Carey S.B."/>
            <person name="Jenkins J."/>
            <person name="Shu S."/>
            <person name="Lovell J.T."/>
            <person name="Sreedasyam A."/>
            <person name="Maumus F."/>
            <person name="Tiley G.P."/>
            <person name="Fernandez-Pozo N."/>
            <person name="Barry K."/>
            <person name="Chen C."/>
            <person name="Wang M."/>
            <person name="Lipzen A."/>
            <person name="Daum C."/>
            <person name="Saski C.A."/>
            <person name="Payton A.C."/>
            <person name="Mcbreen J.C."/>
            <person name="Conrad R.E."/>
            <person name="Kollar L.M."/>
            <person name="Olsson S."/>
            <person name="Huttunen S."/>
            <person name="Landis J.B."/>
            <person name="Wickett N.J."/>
            <person name="Johnson M.G."/>
            <person name="Rensing S.A."/>
            <person name="Grimwood J."/>
            <person name="Schmutz J."/>
            <person name="Mcdaniel S.F."/>
        </authorList>
    </citation>
    <scope>NUCLEOTIDE SEQUENCE</scope>
    <source>
        <strain evidence="1">R40</strain>
    </source>
</reference>
<sequence>MHAGSPLDMSLHVCHHDDATLPHRARDVFLHKRFPPHSPIPGLNMLLKTEYFKSTFSTKGGLHGGLPVVTRKGPEPTRMGLPILFISGVGCRSTVDRAVSDRLLVPGSPP</sequence>
<comment type="caution">
    <text evidence="1">The sequence shown here is derived from an EMBL/GenBank/DDBJ whole genome shotgun (WGS) entry which is preliminary data.</text>
</comment>
<protein>
    <submittedName>
        <fullName evidence="1">Uncharacterized protein</fullName>
    </submittedName>
</protein>
<name>A0A8T0IRW4_CERPU</name>